<dbReference type="PANTHER" id="PTHR47506">
    <property type="entry name" value="TRANSCRIPTIONAL REGULATORY PROTEIN"/>
    <property type="match status" value="1"/>
</dbReference>
<keyword evidence="7" id="KW-1185">Reference proteome</keyword>
<dbReference type="PROSITE" id="PS01081">
    <property type="entry name" value="HTH_TETR_1"/>
    <property type="match status" value="1"/>
</dbReference>
<dbReference type="Proteomes" id="UP001596114">
    <property type="component" value="Unassembled WGS sequence"/>
</dbReference>
<evidence type="ECO:0000256" key="3">
    <source>
        <dbReference type="ARBA" id="ARBA00023163"/>
    </source>
</evidence>
<evidence type="ECO:0000313" key="6">
    <source>
        <dbReference type="EMBL" id="MFC5526790.1"/>
    </source>
</evidence>
<dbReference type="Gene3D" id="1.10.357.10">
    <property type="entry name" value="Tetracycline Repressor, domain 2"/>
    <property type="match status" value="1"/>
</dbReference>
<reference evidence="7" key="1">
    <citation type="journal article" date="2019" name="Int. J. Syst. Evol. Microbiol.">
        <title>The Global Catalogue of Microorganisms (GCM) 10K type strain sequencing project: providing services to taxonomists for standard genome sequencing and annotation.</title>
        <authorList>
            <consortium name="The Broad Institute Genomics Platform"/>
            <consortium name="The Broad Institute Genome Sequencing Center for Infectious Disease"/>
            <person name="Wu L."/>
            <person name="Ma J."/>
        </authorList>
    </citation>
    <scope>NUCLEOTIDE SEQUENCE [LARGE SCALE GENOMIC DNA]</scope>
    <source>
        <strain evidence="7">CGMCC 1.16619</strain>
    </source>
</reference>
<gene>
    <name evidence="6" type="ORF">ACFPPA_13695</name>
</gene>
<dbReference type="EMBL" id="JBHSNF010000003">
    <property type="protein sequence ID" value="MFC5526790.1"/>
    <property type="molecule type" value="Genomic_DNA"/>
</dbReference>
<dbReference type="InterPro" id="IPR009057">
    <property type="entry name" value="Homeodomain-like_sf"/>
</dbReference>
<feature type="DNA-binding region" description="H-T-H motif" evidence="4">
    <location>
        <begin position="32"/>
        <end position="51"/>
    </location>
</feature>
<dbReference type="InterPro" id="IPR001647">
    <property type="entry name" value="HTH_TetR"/>
</dbReference>
<evidence type="ECO:0000256" key="2">
    <source>
        <dbReference type="ARBA" id="ARBA00023125"/>
    </source>
</evidence>
<keyword evidence="2 4" id="KW-0238">DNA-binding</keyword>
<evidence type="ECO:0000313" key="7">
    <source>
        <dbReference type="Proteomes" id="UP001596114"/>
    </source>
</evidence>
<dbReference type="InterPro" id="IPR023772">
    <property type="entry name" value="DNA-bd_HTH_TetR-type_CS"/>
</dbReference>
<dbReference type="SUPFAM" id="SSF48498">
    <property type="entry name" value="Tetracyclin repressor-like, C-terminal domain"/>
    <property type="match status" value="1"/>
</dbReference>
<organism evidence="6 7">
    <name type="scientific">Rhodanobacter ginsengisoli</name>
    <dbReference type="NCBI Taxonomy" id="418646"/>
    <lineage>
        <taxon>Bacteria</taxon>
        <taxon>Pseudomonadati</taxon>
        <taxon>Pseudomonadota</taxon>
        <taxon>Gammaproteobacteria</taxon>
        <taxon>Lysobacterales</taxon>
        <taxon>Rhodanobacteraceae</taxon>
        <taxon>Rhodanobacter</taxon>
    </lineage>
</organism>
<keyword evidence="1" id="KW-0805">Transcription regulation</keyword>
<dbReference type="Gene3D" id="1.10.10.60">
    <property type="entry name" value="Homeodomain-like"/>
    <property type="match status" value="1"/>
</dbReference>
<evidence type="ECO:0000256" key="1">
    <source>
        <dbReference type="ARBA" id="ARBA00023015"/>
    </source>
</evidence>
<dbReference type="Pfam" id="PF00440">
    <property type="entry name" value="TetR_N"/>
    <property type="match status" value="1"/>
</dbReference>
<dbReference type="InterPro" id="IPR036271">
    <property type="entry name" value="Tet_transcr_reg_TetR-rel_C_sf"/>
</dbReference>
<sequence length="197" mass="21620">MPYSSEHAVQTRARIIESARRLFNRRGFEQVTIDQIMAAAGLTRGAFYHHFQSKNELYASAVASFVTCNPFAIKTAGAAKNLRDPRGLARMLVELYLSDEALENIDLHCPLYALPSDVARAGLKPQEAYTDLIRGMGHIYRTALEGVRDAGRRAETIVALCVGGMVLARTTNDPGLRKSLRAAARHQALALLKVEPG</sequence>
<name>A0ABW0QQ23_9GAMM</name>
<evidence type="ECO:0000256" key="4">
    <source>
        <dbReference type="PROSITE-ProRule" id="PRU00335"/>
    </source>
</evidence>
<dbReference type="PROSITE" id="PS50977">
    <property type="entry name" value="HTH_TETR_2"/>
    <property type="match status" value="1"/>
</dbReference>
<feature type="domain" description="HTH tetR-type" evidence="5">
    <location>
        <begin position="9"/>
        <end position="69"/>
    </location>
</feature>
<dbReference type="RefSeq" id="WP_377320838.1">
    <property type="nucleotide sequence ID" value="NZ_JBHSNF010000003.1"/>
</dbReference>
<dbReference type="PRINTS" id="PR00455">
    <property type="entry name" value="HTHTETR"/>
</dbReference>
<comment type="caution">
    <text evidence="6">The sequence shown here is derived from an EMBL/GenBank/DDBJ whole genome shotgun (WGS) entry which is preliminary data.</text>
</comment>
<dbReference type="SUPFAM" id="SSF46689">
    <property type="entry name" value="Homeodomain-like"/>
    <property type="match status" value="1"/>
</dbReference>
<proteinExistence type="predicted"/>
<keyword evidence="3" id="KW-0804">Transcription</keyword>
<protein>
    <submittedName>
        <fullName evidence="6">TetR/AcrR family transcriptional regulator</fullName>
    </submittedName>
</protein>
<evidence type="ECO:0000259" key="5">
    <source>
        <dbReference type="PROSITE" id="PS50977"/>
    </source>
</evidence>
<dbReference type="PANTHER" id="PTHR47506:SF7">
    <property type="entry name" value="TRANSCRIPTIONAL REGULATORY PROTEIN"/>
    <property type="match status" value="1"/>
</dbReference>
<accession>A0ABW0QQ23</accession>